<organism evidence="1 2">
    <name type="scientific">Allokutzneria albata</name>
    <name type="common">Kibdelosporangium albatum</name>
    <dbReference type="NCBI Taxonomy" id="211114"/>
    <lineage>
        <taxon>Bacteria</taxon>
        <taxon>Bacillati</taxon>
        <taxon>Actinomycetota</taxon>
        <taxon>Actinomycetes</taxon>
        <taxon>Pseudonocardiales</taxon>
        <taxon>Pseudonocardiaceae</taxon>
        <taxon>Allokutzneria</taxon>
    </lineage>
</organism>
<gene>
    <name evidence="1" type="ORF">SAMN04489726_3454</name>
</gene>
<dbReference type="InterPro" id="IPR036894">
    <property type="entry name" value="YbaB-like_sf"/>
</dbReference>
<evidence type="ECO:0000313" key="1">
    <source>
        <dbReference type="EMBL" id="SDM80711.1"/>
    </source>
</evidence>
<evidence type="ECO:0008006" key="3">
    <source>
        <dbReference type="Google" id="ProtNLM"/>
    </source>
</evidence>
<keyword evidence="2" id="KW-1185">Reference proteome</keyword>
<proteinExistence type="predicted"/>
<dbReference type="Gene3D" id="3.30.1310.10">
    <property type="entry name" value="Nucleoid-associated protein YbaB-like domain"/>
    <property type="match status" value="1"/>
</dbReference>
<dbReference type="SUPFAM" id="SSF82607">
    <property type="entry name" value="YbaB-like"/>
    <property type="match status" value="1"/>
</dbReference>
<dbReference type="Pfam" id="PF02575">
    <property type="entry name" value="YbaB_DNA_bd"/>
    <property type="match status" value="1"/>
</dbReference>
<sequence>MDYSMPGDNFFESMLEQLQKTTAAIPQTQQRMMDISGTAWSDDRMVKVVVGPRGQVVDLEIDPRVFRKPDAAELRSKILNACNAAVQDVREQSQDIMNEHFPPEMRELRNLAGGGTFDEEDPLAEVFRSDAEVYAERKEKKK</sequence>
<evidence type="ECO:0000313" key="2">
    <source>
        <dbReference type="Proteomes" id="UP000183376"/>
    </source>
</evidence>
<dbReference type="GO" id="GO:0003677">
    <property type="term" value="F:DNA binding"/>
    <property type="evidence" value="ECO:0007669"/>
    <property type="project" value="InterPro"/>
</dbReference>
<protein>
    <recommendedName>
        <fullName evidence="3">YbaB/EbfC DNA-binding family protein</fullName>
    </recommendedName>
</protein>
<reference evidence="1 2" key="1">
    <citation type="submission" date="2016-10" db="EMBL/GenBank/DDBJ databases">
        <authorList>
            <person name="de Groot N.N."/>
        </authorList>
    </citation>
    <scope>NUCLEOTIDE SEQUENCE [LARGE SCALE GENOMIC DNA]</scope>
    <source>
        <strain evidence="1 2">DSM 44149</strain>
    </source>
</reference>
<name>A0A1G9W904_ALLAB</name>
<accession>A0A1G9W904</accession>
<dbReference type="Proteomes" id="UP000183376">
    <property type="component" value="Chromosome I"/>
</dbReference>
<dbReference type="EMBL" id="LT629701">
    <property type="protein sequence ID" value="SDM80711.1"/>
    <property type="molecule type" value="Genomic_DNA"/>
</dbReference>
<dbReference type="OrthoDB" id="3625992at2"/>
<dbReference type="InterPro" id="IPR004401">
    <property type="entry name" value="YbaB/EbfC"/>
</dbReference>
<dbReference type="STRING" id="211114.SAMN04489726_3454"/>
<dbReference type="AlphaFoldDB" id="A0A1G9W904"/>
<dbReference type="RefSeq" id="WP_030430348.1">
    <property type="nucleotide sequence ID" value="NZ_JOEF01000012.1"/>
</dbReference>